<accession>A0A4S8KIG4</accession>
<organism evidence="2 3">
    <name type="scientific">Dendrothele bispora (strain CBS 962.96)</name>
    <dbReference type="NCBI Taxonomy" id="1314807"/>
    <lineage>
        <taxon>Eukaryota</taxon>
        <taxon>Fungi</taxon>
        <taxon>Dikarya</taxon>
        <taxon>Basidiomycota</taxon>
        <taxon>Agaricomycotina</taxon>
        <taxon>Agaricomycetes</taxon>
        <taxon>Agaricomycetidae</taxon>
        <taxon>Agaricales</taxon>
        <taxon>Agaricales incertae sedis</taxon>
        <taxon>Dendrothele</taxon>
    </lineage>
</organism>
<dbReference type="OrthoDB" id="2940247at2759"/>
<proteinExistence type="predicted"/>
<dbReference type="Proteomes" id="UP000297245">
    <property type="component" value="Unassembled WGS sequence"/>
</dbReference>
<protein>
    <submittedName>
        <fullName evidence="2">Uncharacterized protein</fullName>
    </submittedName>
</protein>
<reference evidence="2 3" key="1">
    <citation type="journal article" date="2019" name="Nat. Ecol. Evol.">
        <title>Megaphylogeny resolves global patterns of mushroom evolution.</title>
        <authorList>
            <person name="Varga T."/>
            <person name="Krizsan K."/>
            <person name="Foldi C."/>
            <person name="Dima B."/>
            <person name="Sanchez-Garcia M."/>
            <person name="Sanchez-Ramirez S."/>
            <person name="Szollosi G.J."/>
            <person name="Szarkandi J.G."/>
            <person name="Papp V."/>
            <person name="Albert L."/>
            <person name="Andreopoulos W."/>
            <person name="Angelini C."/>
            <person name="Antonin V."/>
            <person name="Barry K.W."/>
            <person name="Bougher N.L."/>
            <person name="Buchanan P."/>
            <person name="Buyck B."/>
            <person name="Bense V."/>
            <person name="Catcheside P."/>
            <person name="Chovatia M."/>
            <person name="Cooper J."/>
            <person name="Damon W."/>
            <person name="Desjardin D."/>
            <person name="Finy P."/>
            <person name="Geml J."/>
            <person name="Haridas S."/>
            <person name="Hughes K."/>
            <person name="Justo A."/>
            <person name="Karasinski D."/>
            <person name="Kautmanova I."/>
            <person name="Kiss B."/>
            <person name="Kocsube S."/>
            <person name="Kotiranta H."/>
            <person name="LaButti K.M."/>
            <person name="Lechner B.E."/>
            <person name="Liimatainen K."/>
            <person name="Lipzen A."/>
            <person name="Lukacs Z."/>
            <person name="Mihaltcheva S."/>
            <person name="Morgado L.N."/>
            <person name="Niskanen T."/>
            <person name="Noordeloos M.E."/>
            <person name="Ohm R.A."/>
            <person name="Ortiz-Santana B."/>
            <person name="Ovrebo C."/>
            <person name="Racz N."/>
            <person name="Riley R."/>
            <person name="Savchenko A."/>
            <person name="Shiryaev A."/>
            <person name="Soop K."/>
            <person name="Spirin V."/>
            <person name="Szebenyi C."/>
            <person name="Tomsovsky M."/>
            <person name="Tulloss R.E."/>
            <person name="Uehling J."/>
            <person name="Grigoriev I.V."/>
            <person name="Vagvolgyi C."/>
            <person name="Papp T."/>
            <person name="Martin F.M."/>
            <person name="Miettinen O."/>
            <person name="Hibbett D.S."/>
            <person name="Nagy L.G."/>
        </authorList>
    </citation>
    <scope>NUCLEOTIDE SEQUENCE [LARGE SCALE GENOMIC DNA]</scope>
    <source>
        <strain evidence="2 3">CBS 962.96</strain>
    </source>
</reference>
<keyword evidence="3" id="KW-1185">Reference proteome</keyword>
<evidence type="ECO:0000256" key="1">
    <source>
        <dbReference type="SAM" id="Phobius"/>
    </source>
</evidence>
<keyword evidence="1" id="KW-0472">Membrane</keyword>
<evidence type="ECO:0000313" key="3">
    <source>
        <dbReference type="Proteomes" id="UP000297245"/>
    </source>
</evidence>
<sequence length="86" mass="9930">MLMKPCYPNYKRFNYFLRRLLGLNSHSMLILFTETGPVLIRYMRLQLALMACKLVPIPHVSCKTNRVSLSGRVTQVLCLISKRQGS</sequence>
<dbReference type="EMBL" id="ML182779">
    <property type="protein sequence ID" value="THU75159.1"/>
    <property type="molecule type" value="Genomic_DNA"/>
</dbReference>
<dbReference type="AlphaFoldDB" id="A0A4S8KIG4"/>
<evidence type="ECO:0000313" key="2">
    <source>
        <dbReference type="EMBL" id="THU75159.1"/>
    </source>
</evidence>
<name>A0A4S8KIG4_DENBC</name>
<keyword evidence="1" id="KW-0812">Transmembrane</keyword>
<gene>
    <name evidence="2" type="ORF">K435DRAFT_312494</name>
</gene>
<keyword evidence="1" id="KW-1133">Transmembrane helix</keyword>
<feature type="transmembrane region" description="Helical" evidence="1">
    <location>
        <begin position="20"/>
        <end position="40"/>
    </location>
</feature>